<feature type="chain" id="PRO_5016914969" description="cellulase" evidence="8">
    <location>
        <begin position="24"/>
        <end position="386"/>
    </location>
</feature>
<gene>
    <name evidence="9" type="ORF">DCR58_09330</name>
</gene>
<evidence type="ECO:0000256" key="1">
    <source>
        <dbReference type="ARBA" id="ARBA00000966"/>
    </source>
</evidence>
<evidence type="ECO:0000256" key="2">
    <source>
        <dbReference type="ARBA" id="ARBA00009209"/>
    </source>
</evidence>
<keyword evidence="6" id="KW-0326">Glycosidase</keyword>
<protein>
    <recommendedName>
        <fullName evidence="3">cellulase</fullName>
        <ecNumber evidence="3">3.2.1.4</ecNumber>
    </recommendedName>
</protein>
<comment type="similarity">
    <text evidence="2">Belongs to the glycosyl hydrolase 8 (cellulase D) family.</text>
</comment>
<reference evidence="9 10" key="1">
    <citation type="journal article" date="2018" name="Nat. Biotechnol.">
        <title>A standardized bacterial taxonomy based on genome phylogeny substantially revises the tree of life.</title>
        <authorList>
            <person name="Parks D.H."/>
            <person name="Chuvochina M."/>
            <person name="Waite D.W."/>
            <person name="Rinke C."/>
            <person name="Skarshewski A."/>
            <person name="Chaumeil P.A."/>
            <person name="Hugenholtz P."/>
        </authorList>
    </citation>
    <scope>NUCLEOTIDE SEQUENCE [LARGE SCALE GENOMIC DNA]</scope>
    <source>
        <strain evidence="9">UBA9360</strain>
    </source>
</reference>
<organism evidence="9 10">
    <name type="scientific">Idiomarina baltica</name>
    <dbReference type="NCBI Taxonomy" id="190892"/>
    <lineage>
        <taxon>Bacteria</taxon>
        <taxon>Pseudomonadati</taxon>
        <taxon>Pseudomonadota</taxon>
        <taxon>Gammaproteobacteria</taxon>
        <taxon>Alteromonadales</taxon>
        <taxon>Idiomarinaceae</taxon>
        <taxon>Idiomarina</taxon>
    </lineage>
</organism>
<dbReference type="InterPro" id="IPR008928">
    <property type="entry name" value="6-hairpin_glycosidase_sf"/>
</dbReference>
<dbReference type="GO" id="GO:0030245">
    <property type="term" value="P:cellulose catabolic process"/>
    <property type="evidence" value="ECO:0007669"/>
    <property type="project" value="UniProtKB-KW"/>
</dbReference>
<feature type="signal peptide" evidence="8">
    <location>
        <begin position="1"/>
        <end position="23"/>
    </location>
</feature>
<dbReference type="AlphaFoldDB" id="A0A348WR06"/>
<comment type="caution">
    <text evidence="9">The sequence shown here is derived from an EMBL/GenBank/DDBJ whole genome shotgun (WGS) entry which is preliminary data.</text>
</comment>
<keyword evidence="7" id="KW-0624">Polysaccharide degradation</keyword>
<dbReference type="PROSITE" id="PS51257">
    <property type="entry name" value="PROKAR_LIPOPROTEIN"/>
    <property type="match status" value="1"/>
</dbReference>
<sequence>MQRFCKVFIFALSAVLLSGCDSAQQQTSEQWQPTKSTLQYRHHWQRFNEDFIDAQFRVIDRSSEALISTSEGQVYSMLFSLFANQPERFAKLLAWTENNLADGDLHSHLPAWQWGHDLSADTWTVLDTNSATDVDILLIYALYHAADVWQTPEYRETAEALTARLMREAVTYHRGELLLLPAPVGFSSSDSITVNPSYAPLFVLDGLFELSGDARWLALSQAQQRFMKTYNPSGVVADWLVISNSGEILNSDEAKGSYDAIRSYYWFALDPKQRLLEHYLTMAHQSQAQPQPPETLNWLTGAAEGDANIGFSAMLLPYFKKSAPLAYQRGLKRIETTPVSNYANNYYDHVLILFGLAYQQCFDVNPDGTLDLFWVKHQENKACHAN</sequence>
<dbReference type="EMBL" id="DMUP01000224">
    <property type="protein sequence ID" value="HAR56968.1"/>
    <property type="molecule type" value="Genomic_DNA"/>
</dbReference>
<dbReference type="InterPro" id="IPR002037">
    <property type="entry name" value="Glyco_hydro_8"/>
</dbReference>
<dbReference type="GO" id="GO:0008810">
    <property type="term" value="F:cellulase activity"/>
    <property type="evidence" value="ECO:0007669"/>
    <property type="project" value="UniProtKB-EC"/>
</dbReference>
<dbReference type="NCBIfam" id="NF008305">
    <property type="entry name" value="PRK11097.1"/>
    <property type="match status" value="1"/>
</dbReference>
<name>A0A348WR06_9GAMM</name>
<keyword evidence="8" id="KW-0732">Signal</keyword>
<accession>A0A348WR06</accession>
<dbReference type="PRINTS" id="PR00735">
    <property type="entry name" value="GLHYDRLASE8"/>
</dbReference>
<keyword evidence="4" id="KW-0378">Hydrolase</keyword>
<keyword evidence="7" id="KW-0119">Carbohydrate metabolism</keyword>
<proteinExistence type="inferred from homology"/>
<dbReference type="InterPro" id="IPR012341">
    <property type="entry name" value="6hp_glycosidase-like_sf"/>
</dbReference>
<evidence type="ECO:0000256" key="3">
    <source>
        <dbReference type="ARBA" id="ARBA00012601"/>
    </source>
</evidence>
<evidence type="ECO:0000256" key="7">
    <source>
        <dbReference type="ARBA" id="ARBA00023326"/>
    </source>
</evidence>
<evidence type="ECO:0000256" key="6">
    <source>
        <dbReference type="ARBA" id="ARBA00023295"/>
    </source>
</evidence>
<evidence type="ECO:0000256" key="4">
    <source>
        <dbReference type="ARBA" id="ARBA00022801"/>
    </source>
</evidence>
<dbReference type="Proteomes" id="UP000262878">
    <property type="component" value="Unassembled WGS sequence"/>
</dbReference>
<comment type="catalytic activity">
    <reaction evidence="1">
        <text>Endohydrolysis of (1-&gt;4)-beta-D-glucosidic linkages in cellulose, lichenin and cereal beta-D-glucans.</text>
        <dbReference type="EC" id="3.2.1.4"/>
    </reaction>
</comment>
<dbReference type="Gene3D" id="1.50.10.10">
    <property type="match status" value="1"/>
</dbReference>
<evidence type="ECO:0000313" key="10">
    <source>
        <dbReference type="Proteomes" id="UP000262878"/>
    </source>
</evidence>
<evidence type="ECO:0000256" key="8">
    <source>
        <dbReference type="SAM" id="SignalP"/>
    </source>
</evidence>
<dbReference type="SUPFAM" id="SSF48208">
    <property type="entry name" value="Six-hairpin glycosidases"/>
    <property type="match status" value="1"/>
</dbReference>
<keyword evidence="5" id="KW-0136">Cellulose degradation</keyword>
<dbReference type="EC" id="3.2.1.4" evidence="3"/>
<evidence type="ECO:0000256" key="5">
    <source>
        <dbReference type="ARBA" id="ARBA00023001"/>
    </source>
</evidence>
<evidence type="ECO:0000313" key="9">
    <source>
        <dbReference type="EMBL" id="HAR56968.1"/>
    </source>
</evidence>
<dbReference type="Pfam" id="PF01270">
    <property type="entry name" value="Glyco_hydro_8"/>
    <property type="match status" value="1"/>
</dbReference>